<organism evidence="1">
    <name type="scientific">Siphoviridae sp. ctP6113</name>
    <dbReference type="NCBI Taxonomy" id="2826318"/>
    <lineage>
        <taxon>Viruses</taxon>
        <taxon>Duplodnaviria</taxon>
        <taxon>Heunggongvirae</taxon>
        <taxon>Uroviricota</taxon>
        <taxon>Caudoviricetes</taxon>
    </lineage>
</organism>
<evidence type="ECO:0000313" key="1">
    <source>
        <dbReference type="EMBL" id="DAD85693.1"/>
    </source>
</evidence>
<accession>A0A8S5MTM5</accession>
<proteinExistence type="predicted"/>
<reference evidence="1" key="1">
    <citation type="journal article" date="2021" name="Proc. Natl. Acad. Sci. U.S.A.">
        <title>A Catalog of Tens of Thousands of Viruses from Human Metagenomes Reveals Hidden Associations with Chronic Diseases.</title>
        <authorList>
            <person name="Tisza M.J."/>
            <person name="Buck C.B."/>
        </authorList>
    </citation>
    <scope>NUCLEOTIDE SEQUENCE</scope>
    <source>
        <strain evidence="1">CtP6113</strain>
    </source>
</reference>
<dbReference type="EMBL" id="BK014986">
    <property type="protein sequence ID" value="DAD85693.1"/>
    <property type="molecule type" value="Genomic_DNA"/>
</dbReference>
<name>A0A8S5MTM5_9CAUD</name>
<protein>
    <submittedName>
        <fullName evidence="1">Uncharacterized protein</fullName>
    </submittedName>
</protein>
<sequence length="31" mass="3482">MTTSKIPIDTVQCLQKTTLPWASAEGLFSKW</sequence>